<dbReference type="EMBL" id="ASHM01034134">
    <property type="protein sequence ID" value="PNX78450.1"/>
    <property type="molecule type" value="Genomic_DNA"/>
</dbReference>
<dbReference type="Proteomes" id="UP000236291">
    <property type="component" value="Unassembled WGS sequence"/>
</dbReference>
<protein>
    <submittedName>
        <fullName evidence="1">Uncharacterized protein</fullName>
    </submittedName>
</protein>
<gene>
    <name evidence="1" type="ORF">L195_g034428</name>
</gene>
<reference evidence="1 2" key="2">
    <citation type="journal article" date="2017" name="Front. Plant Sci.">
        <title>Gene Classification and Mining of Molecular Markers Useful in Red Clover (Trifolium pratense) Breeding.</title>
        <authorList>
            <person name="Istvanek J."/>
            <person name="Dluhosova J."/>
            <person name="Dluhos P."/>
            <person name="Patkova L."/>
            <person name="Nedelnik J."/>
            <person name="Repkova J."/>
        </authorList>
    </citation>
    <scope>NUCLEOTIDE SEQUENCE [LARGE SCALE GENOMIC DNA]</scope>
    <source>
        <strain evidence="2">cv. Tatra</strain>
        <tissue evidence="1">Young leaves</tissue>
    </source>
</reference>
<evidence type="ECO:0000313" key="1">
    <source>
        <dbReference type="EMBL" id="PNX78450.1"/>
    </source>
</evidence>
<reference evidence="1 2" key="1">
    <citation type="journal article" date="2014" name="Am. J. Bot.">
        <title>Genome assembly and annotation for red clover (Trifolium pratense; Fabaceae).</title>
        <authorList>
            <person name="Istvanek J."/>
            <person name="Jaros M."/>
            <person name="Krenek A."/>
            <person name="Repkova J."/>
        </authorList>
    </citation>
    <scope>NUCLEOTIDE SEQUENCE [LARGE SCALE GENOMIC DNA]</scope>
    <source>
        <strain evidence="2">cv. Tatra</strain>
        <tissue evidence="1">Young leaves</tissue>
    </source>
</reference>
<organism evidence="1 2">
    <name type="scientific">Trifolium pratense</name>
    <name type="common">Red clover</name>
    <dbReference type="NCBI Taxonomy" id="57577"/>
    <lineage>
        <taxon>Eukaryota</taxon>
        <taxon>Viridiplantae</taxon>
        <taxon>Streptophyta</taxon>
        <taxon>Embryophyta</taxon>
        <taxon>Tracheophyta</taxon>
        <taxon>Spermatophyta</taxon>
        <taxon>Magnoliopsida</taxon>
        <taxon>eudicotyledons</taxon>
        <taxon>Gunneridae</taxon>
        <taxon>Pentapetalae</taxon>
        <taxon>rosids</taxon>
        <taxon>fabids</taxon>
        <taxon>Fabales</taxon>
        <taxon>Fabaceae</taxon>
        <taxon>Papilionoideae</taxon>
        <taxon>50 kb inversion clade</taxon>
        <taxon>NPAAA clade</taxon>
        <taxon>Hologalegina</taxon>
        <taxon>IRL clade</taxon>
        <taxon>Trifolieae</taxon>
        <taxon>Trifolium</taxon>
    </lineage>
</organism>
<name>A0A2K3LIT1_TRIPR</name>
<sequence length="132" mass="14510">MENIWKKKGSLNEFECPFGSEINSNKCSNEHTLTASAYFKNASIGIPYLLPNGVQKHVELGPNRYFQQRCYLFRYDRKRSGYGAGAADYNSMPDRGPGVMSGYPGSGVTGPDIDTHTCWVCAGGCPTLSINE</sequence>
<comment type="caution">
    <text evidence="1">The sequence shown here is derived from an EMBL/GenBank/DDBJ whole genome shotgun (WGS) entry which is preliminary data.</text>
</comment>
<accession>A0A2K3LIT1</accession>
<proteinExistence type="predicted"/>
<dbReference type="AlphaFoldDB" id="A0A2K3LIT1"/>
<evidence type="ECO:0000313" key="2">
    <source>
        <dbReference type="Proteomes" id="UP000236291"/>
    </source>
</evidence>
<feature type="non-terminal residue" evidence="1">
    <location>
        <position position="132"/>
    </location>
</feature>